<dbReference type="eggNOG" id="COG0400">
    <property type="taxonomic scope" value="Bacteria"/>
</dbReference>
<organism evidence="1 2">
    <name type="scientific">Tsukamurella paurometabola (strain ATCC 8368 / DSM 20162 / CCUG 35730 / CIP 100753 / JCM 10117 / KCTC 9821 / NBRC 16120 / NCIMB 702349 / NCTC 13040)</name>
    <name type="common">Corynebacterium paurometabolum</name>
    <dbReference type="NCBI Taxonomy" id="521096"/>
    <lineage>
        <taxon>Bacteria</taxon>
        <taxon>Bacillati</taxon>
        <taxon>Actinomycetota</taxon>
        <taxon>Actinomycetes</taxon>
        <taxon>Mycobacteriales</taxon>
        <taxon>Tsukamurellaceae</taxon>
        <taxon>Tsukamurella</taxon>
    </lineage>
</organism>
<dbReference type="HOGENOM" id="CLU_480542_0_0_11"/>
<evidence type="ECO:0000313" key="2">
    <source>
        <dbReference type="Proteomes" id="UP000001213"/>
    </source>
</evidence>
<protein>
    <submittedName>
        <fullName evidence="1">Uncharacterized protein</fullName>
    </submittedName>
</protein>
<dbReference type="AlphaFoldDB" id="D5URB1"/>
<dbReference type="InterPro" id="IPR029058">
    <property type="entry name" value="AB_hydrolase_fold"/>
</dbReference>
<dbReference type="Proteomes" id="UP000001213">
    <property type="component" value="Chromosome"/>
</dbReference>
<dbReference type="KEGG" id="tpr:Tpau_0319"/>
<evidence type="ECO:0000313" key="1">
    <source>
        <dbReference type="EMBL" id="ADG76964.1"/>
    </source>
</evidence>
<reference evidence="1 2" key="2">
    <citation type="journal article" date="2011" name="Stand. Genomic Sci.">
        <title>Complete genome sequence of Tsukamurella paurometabola type strain (no. 33).</title>
        <authorList>
            <person name="Munk A.C."/>
            <person name="Lapidus A."/>
            <person name="Lucas S."/>
            <person name="Nolan M."/>
            <person name="Tice H."/>
            <person name="Cheng J.F."/>
            <person name="Del Rio T.G."/>
            <person name="Goodwin L."/>
            <person name="Pitluck S."/>
            <person name="Liolios K."/>
            <person name="Huntemann M."/>
            <person name="Ivanova N."/>
            <person name="Mavromatis K."/>
            <person name="Mikhailova N."/>
            <person name="Pati A."/>
            <person name="Chen A."/>
            <person name="Palaniappan K."/>
            <person name="Tapia R."/>
            <person name="Han C."/>
            <person name="Land M."/>
            <person name="Hauser L."/>
            <person name="Chang Y.J."/>
            <person name="Jeffries C.D."/>
            <person name="Brettin T."/>
            <person name="Yasawong M."/>
            <person name="Brambilla E.M."/>
            <person name="Rohde M."/>
            <person name="Sikorski J."/>
            <person name="Goker M."/>
            <person name="Detter J.C."/>
            <person name="Woyke T."/>
            <person name="Bristow J."/>
            <person name="Eisen J.A."/>
            <person name="Markowitz V."/>
            <person name="Hugenholtz P."/>
            <person name="Kyrpides N.C."/>
            <person name="Klenk H.P."/>
        </authorList>
    </citation>
    <scope>NUCLEOTIDE SEQUENCE [LARGE SCALE GENOMIC DNA]</scope>
    <source>
        <strain evidence="2">ATCC 8368 / DSM 20162 / CCUG 35730 / CIP 100753 / JCM 10117 / KCTC 9821 / NBRC 16120 / NCIMB 702349 / NCTC 13040</strain>
    </source>
</reference>
<gene>
    <name evidence="1" type="ordered locus">Tpau_0319</name>
</gene>
<sequence length="567" mass="62442">MLSRIDKISAATTLLSSLESILVSNSKEYQAIYEDPYAANLAPTTPTWWSAIGSKNGTRTLHCVRIVSSVICLTNANNRVKSVTSMAVLLSSALLLPKHHYGAEGSDHAAFVSRLSVTLARCSGLRPTEVDACLWYAGLQSVLSYTVAGVTKLTNPSWLDGSALTGIMRTRTFGNKTVWDFMNNHPGFAKTATCITVFGEALYPVVFVLPARPREWMIRGAEIFHITTAFTMGLNRFPWGFGSMLPAVRYITAKHSELSEKRYDRVPVFVGITSCVGLAVGFMAQRRSTAEYRTLRAATSNFNSTDGGSIRYRSYGDPNKHTIIIEPAIGESGLDAERLAHEIAQEYHVVVRFEELLCDGVPYSISRTLADFIGFWNEESGAAPTLLAHRSAASNSILAAALCPDRVSGLVLMNPELPSAAGTPEEVNRRKQMDQNLAIRQFTLQMGLGWTAITPHEGPDKSSRHLRSAFNVPHRWRNARSSLRKYFSLDPSALIAPLTILDCQISLVATREVNPKTREILGKAQKLCEFNCVNENNSSTSSLTDPHSIRYLSREVLPALFPPTPRE</sequence>
<dbReference type="STRING" id="521096.Tpau_0319"/>
<accession>D5URB1</accession>
<name>D5URB1_TSUPD</name>
<dbReference type="SUPFAM" id="SSF53474">
    <property type="entry name" value="alpha/beta-Hydrolases"/>
    <property type="match status" value="1"/>
</dbReference>
<proteinExistence type="predicted"/>
<dbReference type="Gene3D" id="3.40.50.1820">
    <property type="entry name" value="alpha/beta hydrolase"/>
    <property type="match status" value="1"/>
</dbReference>
<keyword evidence="2" id="KW-1185">Reference proteome</keyword>
<dbReference type="EMBL" id="CP001966">
    <property type="protein sequence ID" value="ADG76964.1"/>
    <property type="molecule type" value="Genomic_DNA"/>
</dbReference>
<reference evidence="2" key="1">
    <citation type="submission" date="2010-03" db="EMBL/GenBank/DDBJ databases">
        <title>The complete chromosome of Tsukamurella paurometabola DSM 20162.</title>
        <authorList>
            <consortium name="US DOE Joint Genome Institute (JGI-PGF)"/>
            <person name="Lucas S."/>
            <person name="Copeland A."/>
            <person name="Lapidus A."/>
            <person name="Glavina del Rio T."/>
            <person name="Dalin E."/>
            <person name="Tice H."/>
            <person name="Bruce D."/>
            <person name="Goodwin L."/>
            <person name="Pitluck S."/>
            <person name="Kyrpides N."/>
            <person name="Mavromatis K."/>
            <person name="Ivanova N."/>
            <person name="Mikhailova N."/>
            <person name="Munk A.C."/>
            <person name="Brettin T."/>
            <person name="Detter J.C."/>
            <person name="Tapia R."/>
            <person name="Han C."/>
            <person name="Larimer F."/>
            <person name="Land M."/>
            <person name="Hauser L."/>
            <person name="Markowitz V."/>
            <person name="Cheng J.-F."/>
            <person name="Hugenholtz P."/>
            <person name="Woyke T."/>
            <person name="Wu D."/>
            <person name="Jando M."/>
            <person name="Brambilla E."/>
            <person name="Klenk H.-P."/>
            <person name="Eisen J.A."/>
        </authorList>
    </citation>
    <scope>NUCLEOTIDE SEQUENCE [LARGE SCALE GENOMIC DNA]</scope>
    <source>
        <strain evidence="2">ATCC 8368 / DSM 20162 / CCUG 35730 / CIP 100753 / JCM 10117 / KCTC 9821 / NBRC 16120 / NCIMB 702349 / NCTC 13040</strain>
    </source>
</reference>